<organism evidence="1 2">
    <name type="scientific">Halobacteriovorax marinus (strain ATCC BAA-682 / DSM 15412 / SJ)</name>
    <name type="common">Bacteriovorax marinus</name>
    <dbReference type="NCBI Taxonomy" id="862908"/>
    <lineage>
        <taxon>Bacteria</taxon>
        <taxon>Pseudomonadati</taxon>
        <taxon>Bdellovibrionota</taxon>
        <taxon>Bacteriovoracia</taxon>
        <taxon>Bacteriovoracales</taxon>
        <taxon>Halobacteriovoraceae</taxon>
        <taxon>Halobacteriovorax</taxon>
    </lineage>
</organism>
<dbReference type="RefSeq" id="WP_014243986.1">
    <property type="nucleotide sequence ID" value="NC_016620.1"/>
</dbReference>
<protein>
    <submittedName>
        <fullName evidence="1">Exported protein</fullName>
    </submittedName>
</protein>
<gene>
    <name evidence="1" type="ordered locus">BMS_1332</name>
</gene>
<dbReference type="eggNOG" id="ENOG502ZQZ6">
    <property type="taxonomic scope" value="Bacteria"/>
</dbReference>
<name>E1WZL6_HALMS</name>
<dbReference type="HOGENOM" id="CLU_721142_0_0_7"/>
<keyword evidence="2" id="KW-1185">Reference proteome</keyword>
<dbReference type="PATRIC" id="fig|862908.3.peg.1268"/>
<evidence type="ECO:0000313" key="2">
    <source>
        <dbReference type="Proteomes" id="UP000008963"/>
    </source>
</evidence>
<dbReference type="OrthoDB" id="270003at2"/>
<dbReference type="Proteomes" id="UP000008963">
    <property type="component" value="Chromosome"/>
</dbReference>
<proteinExistence type="predicted"/>
<dbReference type="AlphaFoldDB" id="E1WZL6"/>
<evidence type="ECO:0000313" key="1">
    <source>
        <dbReference type="EMBL" id="CBW26202.1"/>
    </source>
</evidence>
<dbReference type="KEGG" id="bmx:BMS_1332"/>
<accession>E1WZL6</accession>
<dbReference type="EMBL" id="FQ312005">
    <property type="protein sequence ID" value="CBW26202.1"/>
    <property type="molecule type" value="Genomic_DNA"/>
</dbReference>
<sequence length="383" mass="44078">MIIILFSLCIQVVFFSYLFALWLFNTSKLEVLQDYSDLIPKTASYELLEFEELEGNLSIENEVPRLLEELNYSCVYFVHGTFVGDDPFDIISFIQNAFPSLSSTVVQSIRQGVKNGSNLIAREVGNFHPKLLERLQQHCPENIHFENFTWSSSNHHIARIRGAVKLMRSIAKNTSKSEKILLYGHSHAGQLFALISHLLSNDSLTIHLKDFLIKYEIEKEELEQLISQLKKRPMDFVTLGTPIRYPWSEKYLKNNMLLHFVNHRGKVPMGGSLSSSITTKSGDYIQQWAVAGSDSKVLVLEDKLRNEELDLILGIGSDVTSLRRNIKFKKRLHTRGHHFLVDFKDSSKIPNSFLTIFGHGVYTKRDQLLWIIYKSLTKIKRES</sequence>
<reference evidence="2" key="1">
    <citation type="journal article" date="2013" name="ISME J.">
        <title>A small predatory core genome in the divergent marine Bacteriovorax marinus SJ and the terrestrial Bdellovibrio bacteriovorus.</title>
        <authorList>
            <person name="Crossman L.C."/>
            <person name="Chen H."/>
            <person name="Cerdeno-Tarraga A.M."/>
            <person name="Brooks K."/>
            <person name="Quail M.A."/>
            <person name="Pineiro S.A."/>
            <person name="Hobley L."/>
            <person name="Sockett R.E."/>
            <person name="Bentley S.D."/>
            <person name="Parkhill J."/>
            <person name="Williams H.N."/>
            <person name="Stine O.C."/>
        </authorList>
    </citation>
    <scope>NUCLEOTIDE SEQUENCE [LARGE SCALE GENOMIC DNA]</scope>
    <source>
        <strain evidence="2">ATCC BAA-682 / DSM 15412 / SJ</strain>
    </source>
</reference>